<proteinExistence type="predicted"/>
<keyword evidence="1" id="KW-0732">Signal</keyword>
<dbReference type="OrthoDB" id="2237472at2"/>
<keyword evidence="3" id="KW-1185">Reference proteome</keyword>
<evidence type="ECO:0000313" key="2">
    <source>
        <dbReference type="EMBL" id="ROP90652.1"/>
    </source>
</evidence>
<dbReference type="EMBL" id="RJKX01000014">
    <property type="protein sequence ID" value="ROP90652.1"/>
    <property type="molecule type" value="Genomic_DNA"/>
</dbReference>
<feature type="chain" id="PRO_5017979214" evidence="1">
    <location>
        <begin position="26"/>
        <end position="219"/>
    </location>
</feature>
<dbReference type="InterPro" id="IPR029033">
    <property type="entry name" value="His_PPase_superfam"/>
</dbReference>
<dbReference type="RefSeq" id="WP_123690058.1">
    <property type="nucleotide sequence ID" value="NZ_AP019700.1"/>
</dbReference>
<comment type="caution">
    <text evidence="2">The sequence shown here is derived from an EMBL/GenBank/DDBJ whole genome shotgun (WGS) entry which is preliminary data.</text>
</comment>
<sequence>MRAALRRLLLAALMLATMPAAPAGAAGLRAAVVGTPEGDALVARLRAGGLVLFFRHADTIGMPCDRSFRIGDRDGQRNISTRGQEQARRIGTVLRDLAVPLARPILAGPVFRARDTAEIAFGDDHVQVTDDLLADDYAGGKLDQVLAGHRRLLAEAPPAGANRVLVGHRTPAIMVLGPAVGGDALPEGAALVIEPASDGPRILGILAAAPVAGGGFHGC</sequence>
<dbReference type="CDD" id="cd07040">
    <property type="entry name" value="HP"/>
    <property type="match status" value="1"/>
</dbReference>
<dbReference type="Gene3D" id="3.40.50.1240">
    <property type="entry name" value="Phosphoglycerate mutase-like"/>
    <property type="match status" value="1"/>
</dbReference>
<protein>
    <submittedName>
        <fullName evidence="2">Phosphohistidine phosphatase SixA</fullName>
    </submittedName>
</protein>
<dbReference type="Proteomes" id="UP000278222">
    <property type="component" value="Unassembled WGS sequence"/>
</dbReference>
<dbReference type="SUPFAM" id="SSF53254">
    <property type="entry name" value="Phosphoglycerate mutase-like"/>
    <property type="match status" value="1"/>
</dbReference>
<feature type="signal peptide" evidence="1">
    <location>
        <begin position="1"/>
        <end position="25"/>
    </location>
</feature>
<accession>A0A3N1LGV4</accession>
<dbReference type="AlphaFoldDB" id="A0A3N1LGV4"/>
<gene>
    <name evidence="2" type="ORF">EDC65_2506</name>
</gene>
<evidence type="ECO:0000256" key="1">
    <source>
        <dbReference type="SAM" id="SignalP"/>
    </source>
</evidence>
<evidence type="ECO:0000313" key="3">
    <source>
        <dbReference type="Proteomes" id="UP000278222"/>
    </source>
</evidence>
<organism evidence="2 3">
    <name type="scientific">Stella humosa</name>
    <dbReference type="NCBI Taxonomy" id="94"/>
    <lineage>
        <taxon>Bacteria</taxon>
        <taxon>Pseudomonadati</taxon>
        <taxon>Pseudomonadota</taxon>
        <taxon>Alphaproteobacteria</taxon>
        <taxon>Rhodospirillales</taxon>
        <taxon>Stellaceae</taxon>
        <taxon>Stella</taxon>
    </lineage>
</organism>
<reference evidence="2 3" key="1">
    <citation type="submission" date="2018-11" db="EMBL/GenBank/DDBJ databases">
        <title>Genomic Encyclopedia of Type Strains, Phase IV (KMG-IV): sequencing the most valuable type-strain genomes for metagenomic binning, comparative biology and taxonomic classification.</title>
        <authorList>
            <person name="Goeker M."/>
        </authorList>
    </citation>
    <scope>NUCLEOTIDE SEQUENCE [LARGE SCALE GENOMIC DNA]</scope>
    <source>
        <strain evidence="2 3">DSM 5900</strain>
    </source>
</reference>
<name>A0A3N1LGV4_9PROT</name>